<sequence>MFQMKINTLLNLSKKFSFLNNSFISEYFINSCLVIINELDKNDFSTEKTYTTSFFSQKIKDRQKFFNDRKKNNNITEPFNSFFDENSLNETILKSLEKTNLFVKFYKNIKSFKEDKKFFTKKNFFQKKIFYKKKFLNYDRVGFFFSQENNRQFIHFVPYKFVYYFFLSNKFIWEKNRIKLNYEKRFFQKKKKVLTCKKSLQFGYRLEFEKSLKLIKNIYNKYSTLFKKIKPNI</sequence>
<accession>F2HI47</accession>
<name>F2HI47_9CRYP</name>
<dbReference type="AlphaFoldDB" id="F2HI47"/>
<dbReference type="Proteomes" id="UP000243423">
    <property type="component" value="Nucleomorph 3"/>
</dbReference>
<keyword evidence="1" id="KW-0542">Nucleomorph</keyword>
<gene>
    <name evidence="1" type="ORF">CPARA_3gp452</name>
</gene>
<dbReference type="RefSeq" id="XP_003240008.1">
    <property type="nucleotide sequence ID" value="XM_003239960.1"/>
</dbReference>
<geneLocation type="nucleomorph" evidence="1"/>
<evidence type="ECO:0000313" key="1">
    <source>
        <dbReference type="EMBL" id="AEA39110.1"/>
    </source>
</evidence>
<reference evidence="1 2" key="1">
    <citation type="journal article" date="2011" name="Genome Biol. Evol.">
        <title>Complete nucleomorph genome sequence of the nonphotosynthetic alga Cryptomonas paramecium reveals a core nucleomorph gene set.</title>
        <authorList>
            <person name="Tanifuji G."/>
            <person name="Onodera N.T."/>
            <person name="Wheeler T.J."/>
            <person name="Dlutek M."/>
            <person name="Donaher N."/>
            <person name="Archibald J.M."/>
        </authorList>
    </citation>
    <scope>NUCLEOTIDE SEQUENCE [LARGE SCALE GENOMIC DNA]</scope>
    <source>
        <strain evidence="1 2">CCAP977/2A</strain>
    </source>
</reference>
<protein>
    <submittedName>
        <fullName evidence="1">Uncharacterized protein</fullName>
    </submittedName>
</protein>
<proteinExistence type="predicted"/>
<evidence type="ECO:0000313" key="2">
    <source>
        <dbReference type="Proteomes" id="UP000243423"/>
    </source>
</evidence>
<dbReference type="EMBL" id="CP002174">
    <property type="protein sequence ID" value="AEA39110.1"/>
    <property type="molecule type" value="Genomic_DNA"/>
</dbReference>
<organism evidence="1 2">
    <name type="scientific">Cryptomonas paramaecium</name>
    <dbReference type="NCBI Taxonomy" id="2898"/>
    <lineage>
        <taxon>Eukaryota</taxon>
        <taxon>Cryptophyceae</taxon>
        <taxon>Cryptomonadales</taxon>
        <taxon>Cryptomonadaceae</taxon>
        <taxon>Cryptomonas</taxon>
    </lineage>
</organism>
<dbReference type="GeneID" id="10447369"/>